<keyword evidence="4" id="KW-1185">Reference proteome</keyword>
<name>A0A4P8EHX0_9RHOB</name>
<keyword evidence="2" id="KW-1133">Transmembrane helix</keyword>
<dbReference type="Pfam" id="PF13801">
    <property type="entry name" value="Metal_resist"/>
    <property type="match status" value="1"/>
</dbReference>
<dbReference type="RefSeq" id="WP_137194146.1">
    <property type="nucleotide sequence ID" value="NZ_CP039964.1"/>
</dbReference>
<dbReference type="OrthoDB" id="7876971at2"/>
<keyword evidence="2" id="KW-0812">Transmembrane</keyword>
<dbReference type="AlphaFoldDB" id="A0A4P8EHX0"/>
<reference evidence="3 4" key="1">
    <citation type="submission" date="2019-05" db="EMBL/GenBank/DDBJ databases">
        <title>Pseudorhodobacter turbinis sp. nov., isolated from the gut of the Korean turban shell.</title>
        <authorList>
            <person name="Jeong Y.-S."/>
            <person name="Kang W.-R."/>
            <person name="Bae J.-W."/>
        </authorList>
    </citation>
    <scope>NUCLEOTIDE SEQUENCE [LARGE SCALE GENOMIC DNA]</scope>
    <source>
        <strain evidence="3 4">S12M18</strain>
    </source>
</reference>
<organism evidence="3 4">
    <name type="scientific">Pseudorhodobacter turbinis</name>
    <dbReference type="NCBI Taxonomy" id="2500533"/>
    <lineage>
        <taxon>Bacteria</taxon>
        <taxon>Pseudomonadati</taxon>
        <taxon>Pseudomonadota</taxon>
        <taxon>Alphaproteobacteria</taxon>
        <taxon>Rhodobacterales</taxon>
        <taxon>Paracoccaceae</taxon>
        <taxon>Pseudorhodobacter</taxon>
    </lineage>
</organism>
<proteinExistence type="predicted"/>
<dbReference type="KEGG" id="pseb:EOK75_11850"/>
<protein>
    <submittedName>
        <fullName evidence="3">Periplasmic heavy metal sensor</fullName>
    </submittedName>
</protein>
<accession>A0A4P8EHX0</accession>
<sequence>MTDNHAPTPPKPPFRWGRLVLFTSLALNLAVAGVIGGAALGGFGHKRAEFVARDIGFGIFGEALTKEDRTAIRRSYGKVKKDVLRDRQQMRDDLHAMLAALRADPFELEVLKQALDAGAARIAERQALGQTLLLERISNMSEAERTALADRLEEAVKRKPKRDRPRPEPN</sequence>
<feature type="region of interest" description="Disordered" evidence="1">
    <location>
        <begin position="148"/>
        <end position="170"/>
    </location>
</feature>
<dbReference type="Proteomes" id="UP000298631">
    <property type="component" value="Chromosome"/>
</dbReference>
<evidence type="ECO:0000256" key="1">
    <source>
        <dbReference type="SAM" id="MobiDB-lite"/>
    </source>
</evidence>
<dbReference type="InterPro" id="IPR025961">
    <property type="entry name" value="Metal_resist"/>
</dbReference>
<dbReference type="EMBL" id="CP039964">
    <property type="protein sequence ID" value="QCO56363.1"/>
    <property type="molecule type" value="Genomic_DNA"/>
</dbReference>
<keyword evidence="2" id="KW-0472">Membrane</keyword>
<evidence type="ECO:0000313" key="3">
    <source>
        <dbReference type="EMBL" id="QCO56363.1"/>
    </source>
</evidence>
<feature type="compositionally biased region" description="Basic and acidic residues" evidence="1">
    <location>
        <begin position="148"/>
        <end position="157"/>
    </location>
</feature>
<evidence type="ECO:0000313" key="4">
    <source>
        <dbReference type="Proteomes" id="UP000298631"/>
    </source>
</evidence>
<gene>
    <name evidence="3" type="ORF">EOK75_11850</name>
</gene>
<evidence type="ECO:0000256" key="2">
    <source>
        <dbReference type="SAM" id="Phobius"/>
    </source>
</evidence>
<feature type="transmembrane region" description="Helical" evidence="2">
    <location>
        <begin position="20"/>
        <end position="43"/>
    </location>
</feature>